<proteinExistence type="predicted"/>
<name>A0A1A7WN41_9TELE</name>
<evidence type="ECO:0000313" key="1">
    <source>
        <dbReference type="EMBL" id="SBP07021.1"/>
    </source>
</evidence>
<dbReference type="EMBL" id="HADW01005621">
    <property type="protein sequence ID" value="SBP07021.1"/>
    <property type="molecule type" value="Transcribed_RNA"/>
</dbReference>
<sequence length="230" mass="25715">MSTDCAEHKPQPPTASWRRVLRCTHHRSFMNMKTAHFSQLSVPVVPPVHSCTEEEQQWHKPRTAGVKPGPVGKMVVTKPVQGRMCKGGLRSTLTRGIVGPLPDLSVLRVAEAYSELDPLDRPLVSTVGMSATKPLVESEFGLVQRGSIISYQQPKLHSKNIDLHHNAPPYPSLPLEGYNLSPTECIWVCTEEEQLHLQSLNVSYDMAHKLRPPPVTKAQFQNGIFCERQE</sequence>
<gene>
    <name evidence="1" type="primary">Nfu_g_1_008052</name>
</gene>
<reference evidence="1" key="2">
    <citation type="submission" date="2016-06" db="EMBL/GenBank/DDBJ databases">
        <title>The genome of a short-lived fish provides insights into sex chromosome evolution and the genetic control of aging.</title>
        <authorList>
            <person name="Reichwald K."/>
            <person name="Felder M."/>
            <person name="Petzold A."/>
            <person name="Koch P."/>
            <person name="Groth M."/>
            <person name="Platzer M."/>
        </authorList>
    </citation>
    <scope>NUCLEOTIDE SEQUENCE</scope>
    <source>
        <tissue evidence="1">Brain</tissue>
    </source>
</reference>
<accession>A0A1A7WN41</accession>
<organism evidence="1">
    <name type="scientific">Iconisemion striatum</name>
    <dbReference type="NCBI Taxonomy" id="60296"/>
    <lineage>
        <taxon>Eukaryota</taxon>
        <taxon>Metazoa</taxon>
        <taxon>Chordata</taxon>
        <taxon>Craniata</taxon>
        <taxon>Vertebrata</taxon>
        <taxon>Euteleostomi</taxon>
        <taxon>Actinopterygii</taxon>
        <taxon>Neopterygii</taxon>
        <taxon>Teleostei</taxon>
        <taxon>Neoteleostei</taxon>
        <taxon>Acanthomorphata</taxon>
        <taxon>Ovalentaria</taxon>
        <taxon>Atherinomorphae</taxon>
        <taxon>Cyprinodontiformes</taxon>
        <taxon>Nothobranchiidae</taxon>
        <taxon>Iconisemion</taxon>
    </lineage>
</organism>
<protein>
    <submittedName>
        <fullName evidence="1">Uncharacterized protein</fullName>
    </submittedName>
</protein>
<dbReference type="AlphaFoldDB" id="A0A1A7WN41"/>
<reference evidence="1" key="1">
    <citation type="submission" date="2016-05" db="EMBL/GenBank/DDBJ databases">
        <authorList>
            <person name="Lavstsen T."/>
            <person name="Jespersen J.S."/>
        </authorList>
    </citation>
    <scope>NUCLEOTIDE SEQUENCE</scope>
    <source>
        <tissue evidence="1">Brain</tissue>
    </source>
</reference>